<feature type="region of interest" description="Disordered" evidence="1">
    <location>
        <begin position="103"/>
        <end position="130"/>
    </location>
</feature>
<feature type="compositionally biased region" description="Basic and acidic residues" evidence="1">
    <location>
        <begin position="114"/>
        <end position="130"/>
    </location>
</feature>
<name>A0AAD5VJD3_9AGAR</name>
<sequence>MAEYPPGQAQVASESSYNATFAKGVEDALGLVVKSFSSQSTNSSANVVGAIRPNSKPGNQDLDSLEMPFLLDLPSRPSVPSVHIFNIHHFKYGGSIVADLMHHQVPPTPIHSPELNKKELDPPPTEEDSR</sequence>
<proteinExistence type="predicted"/>
<organism evidence="2 3">
    <name type="scientific">Leucocoprinus birnbaumii</name>
    <dbReference type="NCBI Taxonomy" id="56174"/>
    <lineage>
        <taxon>Eukaryota</taxon>
        <taxon>Fungi</taxon>
        <taxon>Dikarya</taxon>
        <taxon>Basidiomycota</taxon>
        <taxon>Agaricomycotina</taxon>
        <taxon>Agaricomycetes</taxon>
        <taxon>Agaricomycetidae</taxon>
        <taxon>Agaricales</taxon>
        <taxon>Agaricineae</taxon>
        <taxon>Agaricaceae</taxon>
        <taxon>Leucocoprinus</taxon>
    </lineage>
</organism>
<reference evidence="2" key="1">
    <citation type="submission" date="2022-07" db="EMBL/GenBank/DDBJ databases">
        <title>Genome Sequence of Leucocoprinus birnbaumii.</title>
        <authorList>
            <person name="Buettner E."/>
        </authorList>
    </citation>
    <scope>NUCLEOTIDE SEQUENCE</scope>
    <source>
        <strain evidence="2">VT141</strain>
    </source>
</reference>
<dbReference type="AlphaFoldDB" id="A0AAD5VJD3"/>
<keyword evidence="3" id="KW-1185">Reference proteome</keyword>
<comment type="caution">
    <text evidence="2">The sequence shown here is derived from an EMBL/GenBank/DDBJ whole genome shotgun (WGS) entry which is preliminary data.</text>
</comment>
<protein>
    <submittedName>
        <fullName evidence="2">Uncharacterized protein</fullName>
    </submittedName>
</protein>
<accession>A0AAD5VJD3</accession>
<dbReference type="EMBL" id="JANIEX010001211">
    <property type="protein sequence ID" value="KAJ3560241.1"/>
    <property type="molecule type" value="Genomic_DNA"/>
</dbReference>
<evidence type="ECO:0000313" key="3">
    <source>
        <dbReference type="Proteomes" id="UP001213000"/>
    </source>
</evidence>
<evidence type="ECO:0000313" key="2">
    <source>
        <dbReference type="EMBL" id="KAJ3560241.1"/>
    </source>
</evidence>
<evidence type="ECO:0000256" key="1">
    <source>
        <dbReference type="SAM" id="MobiDB-lite"/>
    </source>
</evidence>
<gene>
    <name evidence="2" type="ORF">NP233_g10970</name>
</gene>
<dbReference type="Proteomes" id="UP001213000">
    <property type="component" value="Unassembled WGS sequence"/>
</dbReference>